<dbReference type="Proteomes" id="UP001232001">
    <property type="component" value="Chromosome"/>
</dbReference>
<evidence type="ECO:0000256" key="1">
    <source>
        <dbReference type="SAM" id="Phobius"/>
    </source>
</evidence>
<reference evidence="2 3" key="1">
    <citation type="submission" date="2023-04" db="EMBL/GenBank/DDBJ databases">
        <title>Tenacibaculum tangerinum sp. nov., isolated from sea tidal flat of South Korea.</title>
        <authorList>
            <person name="Lee S.H."/>
            <person name="Kim J.-J."/>
        </authorList>
    </citation>
    <scope>NUCLEOTIDE SEQUENCE [LARGE SCALE GENOMIC DNA]</scope>
    <source>
        <strain evidence="2 3">GRR-S3-23</strain>
    </source>
</reference>
<keyword evidence="1" id="KW-0812">Transmembrane</keyword>
<gene>
    <name evidence="2" type="ORF">P8625_02910</name>
</gene>
<evidence type="ECO:0000313" key="3">
    <source>
        <dbReference type="Proteomes" id="UP001232001"/>
    </source>
</evidence>
<accession>A0ABY8L3Y2</accession>
<dbReference type="RefSeq" id="WP_279652004.1">
    <property type="nucleotide sequence ID" value="NZ_CP122539.1"/>
</dbReference>
<feature type="transmembrane region" description="Helical" evidence="1">
    <location>
        <begin position="250"/>
        <end position="270"/>
    </location>
</feature>
<protein>
    <submittedName>
        <fullName evidence="2">Uncharacterized protein</fullName>
    </submittedName>
</protein>
<keyword evidence="1" id="KW-1133">Transmembrane helix</keyword>
<keyword evidence="3" id="KW-1185">Reference proteome</keyword>
<sequence length="279" mass="31530">MLNYSLNYEPIQLERSILPTSSNGSLLSSIDLSGGITPTTLEDNFYSTLDSVLGSIPGGSLVSGAMDFIGMGPREWSEVQEYEQNEWNLDLQYAQEKYLNNTSISLENRLSMFDMYLNAYIQYNVERQDDFKSSNSIKGRQYRITLVKETLSNFRSNLSLNYNASPLTENVTKYDIRNRNKTSLLKWISVPITYNVYTPKTSMQPVQSVDISGSPVQNVGTPITSNDVSIPTDSPYYGNSSQNNETPFNWLFVIIPAVGAGLFYLGKVLYKKFKKNKQK</sequence>
<dbReference type="EMBL" id="CP122539">
    <property type="protein sequence ID" value="WGH76134.1"/>
    <property type="molecule type" value="Genomic_DNA"/>
</dbReference>
<name>A0ABY8L3Y2_9FLAO</name>
<proteinExistence type="predicted"/>
<evidence type="ECO:0000313" key="2">
    <source>
        <dbReference type="EMBL" id="WGH76134.1"/>
    </source>
</evidence>
<keyword evidence="1" id="KW-0472">Membrane</keyword>
<organism evidence="2 3">
    <name type="scientific">Tenacibaculum tangerinum</name>
    <dbReference type="NCBI Taxonomy" id="3038772"/>
    <lineage>
        <taxon>Bacteria</taxon>
        <taxon>Pseudomonadati</taxon>
        <taxon>Bacteroidota</taxon>
        <taxon>Flavobacteriia</taxon>
        <taxon>Flavobacteriales</taxon>
        <taxon>Flavobacteriaceae</taxon>
        <taxon>Tenacibaculum</taxon>
    </lineage>
</organism>